<reference evidence="2" key="1">
    <citation type="journal article" date="2015" name="Nature">
        <title>Complex archaea that bridge the gap between prokaryotes and eukaryotes.</title>
        <authorList>
            <person name="Spang A."/>
            <person name="Saw J.H."/>
            <person name="Jorgensen S.L."/>
            <person name="Zaremba-Niedzwiedzka K."/>
            <person name="Martijn J."/>
            <person name="Lind A.E."/>
            <person name="van Eijk R."/>
            <person name="Schleper C."/>
            <person name="Guy L."/>
            <person name="Ettema T.J."/>
        </authorList>
    </citation>
    <scope>NUCLEOTIDE SEQUENCE</scope>
</reference>
<dbReference type="AlphaFoldDB" id="A0A0F9DU66"/>
<accession>A0A0F9DU66</accession>
<protein>
    <recommendedName>
        <fullName evidence="1">PD-(D/E)XK endonuclease-like domain-containing protein</fullName>
    </recommendedName>
</protein>
<name>A0A0F9DU66_9ZZZZ</name>
<feature type="domain" description="PD-(D/E)XK endonuclease-like" evidence="1">
    <location>
        <begin position="19"/>
        <end position="218"/>
    </location>
</feature>
<feature type="non-terminal residue" evidence="2">
    <location>
        <position position="229"/>
    </location>
</feature>
<organism evidence="2">
    <name type="scientific">marine sediment metagenome</name>
    <dbReference type="NCBI Taxonomy" id="412755"/>
    <lineage>
        <taxon>unclassified sequences</taxon>
        <taxon>metagenomes</taxon>
        <taxon>ecological metagenomes</taxon>
    </lineage>
</organism>
<gene>
    <name evidence="2" type="ORF">LCGC14_2505580</name>
</gene>
<dbReference type="InterPro" id="IPR038726">
    <property type="entry name" value="PDDEXK_AddAB-type"/>
</dbReference>
<evidence type="ECO:0000313" key="2">
    <source>
        <dbReference type="EMBL" id="KKL15438.1"/>
    </source>
</evidence>
<dbReference type="Pfam" id="PF12705">
    <property type="entry name" value="PDDEXK_1"/>
    <property type="match status" value="1"/>
</dbReference>
<dbReference type="EMBL" id="LAZR01040064">
    <property type="protein sequence ID" value="KKL15438.1"/>
    <property type="molecule type" value="Genomic_DNA"/>
</dbReference>
<sequence length="229" mass="26492">MTIKGLSLPIVEPVVFDNSTLSTFQRCPRKGFYQYALQRSPSGTNYPIQFGVGYHKFRETLEALYTKVIVNKEGTSLGDLKTQRLIYELAFKAATQVTRLKDVDGKSYLGWKEPPIEHRHAFLSEHRLDKTCTEAFKIWLDEKQDEKILIILSEQSFDLDLMNGERYGGRFDQLIEWNHKLWLRDFKTTARMGKGYGAKFDPDNQMPGYIWASQRLSDELVEGVLIDVV</sequence>
<proteinExistence type="predicted"/>
<evidence type="ECO:0000259" key="1">
    <source>
        <dbReference type="Pfam" id="PF12705"/>
    </source>
</evidence>
<comment type="caution">
    <text evidence="2">The sequence shown here is derived from an EMBL/GenBank/DDBJ whole genome shotgun (WGS) entry which is preliminary data.</text>
</comment>